<dbReference type="Proteomes" id="UP000006051">
    <property type="component" value="Chromosome"/>
</dbReference>
<dbReference type="PROSITE" id="PS51257">
    <property type="entry name" value="PROKAR_LIPOPROTEIN"/>
    <property type="match status" value="1"/>
</dbReference>
<keyword evidence="1" id="KW-0732">Signal</keyword>
<accession>I3ZZM8</accession>
<dbReference type="KEGG" id="orh:Ornrh_0970"/>
<feature type="signal peptide" evidence="1">
    <location>
        <begin position="1"/>
        <end position="32"/>
    </location>
</feature>
<sequence length="179" mass="20806">MFKRFLMKNLFLMALVPTVMLLLVACATKKNATATKDSISIKDTLSASYCRNIYDNQKVPNKLKIIEQTCLELYPPKYNLVIEETQKLNNGWHVVYAKDLNSEKKYKIISYNEKKQENSVGDTIRNVILELFPKKFKIGTTEIDHAHNLSINCFKGYMNEDICREPRNGYLYIYSSPDF</sequence>
<proteinExistence type="predicted"/>
<gene>
    <name evidence="2" type="ordered locus">Ornrh_0970</name>
</gene>
<evidence type="ECO:0000313" key="2">
    <source>
        <dbReference type="EMBL" id="AFL97162.1"/>
    </source>
</evidence>
<feature type="chain" id="PRO_5003684630" description="Lipoprotein" evidence="1">
    <location>
        <begin position="33"/>
        <end position="179"/>
    </location>
</feature>
<keyword evidence="3" id="KW-1185">Reference proteome</keyword>
<dbReference type="AlphaFoldDB" id="I3ZZM8"/>
<dbReference type="EMBL" id="CP003283">
    <property type="protein sequence ID" value="AFL97162.1"/>
    <property type="molecule type" value="Genomic_DNA"/>
</dbReference>
<dbReference type="HOGENOM" id="CLU_1546091_0_0_10"/>
<evidence type="ECO:0000313" key="3">
    <source>
        <dbReference type="Proteomes" id="UP000006051"/>
    </source>
</evidence>
<evidence type="ECO:0000256" key="1">
    <source>
        <dbReference type="SAM" id="SignalP"/>
    </source>
</evidence>
<organism evidence="2 3">
    <name type="scientific">Ornithobacterium rhinotracheale (strain ATCC 51463 / DSM 15997 / CCUG 23171 / CIP 104009 / LMG 9086)</name>
    <dbReference type="NCBI Taxonomy" id="867902"/>
    <lineage>
        <taxon>Bacteria</taxon>
        <taxon>Pseudomonadati</taxon>
        <taxon>Bacteroidota</taxon>
        <taxon>Flavobacteriia</taxon>
        <taxon>Flavobacteriales</taxon>
        <taxon>Weeksellaceae</taxon>
        <taxon>Ornithobacterium</taxon>
    </lineage>
</organism>
<protein>
    <recommendedName>
        <fullName evidence="4">Lipoprotein</fullName>
    </recommendedName>
</protein>
<name>I3ZZM8_ORNRL</name>
<evidence type="ECO:0008006" key="4">
    <source>
        <dbReference type="Google" id="ProtNLM"/>
    </source>
</evidence>
<reference evidence="2 3" key="1">
    <citation type="submission" date="2012-06" db="EMBL/GenBank/DDBJ databases">
        <title>The complete genome of Ornithobacterium rhinotracheale DSM 15997.</title>
        <authorList>
            <consortium name="US DOE Joint Genome Institute (JGI-PGF)"/>
            <person name="Lucas S."/>
            <person name="Copeland A."/>
            <person name="Lapidus A."/>
            <person name="Goodwin L."/>
            <person name="Pitluck S."/>
            <person name="Peters L."/>
            <person name="Mikhailova N."/>
            <person name="Teshima H."/>
            <person name="Kyrpides N."/>
            <person name="Mavromatis K."/>
            <person name="Pagani I."/>
            <person name="Ivanova N."/>
            <person name="Ovchinnikova G."/>
            <person name="Zeytun A."/>
            <person name="Detter J.C."/>
            <person name="Han C."/>
            <person name="Land M."/>
            <person name="Hauser L."/>
            <person name="Markowitz V."/>
            <person name="Cheng J.-F."/>
            <person name="Hugenholtz P."/>
            <person name="Woyke T."/>
            <person name="Wu D."/>
            <person name="Lang E."/>
            <person name="Kopitz M."/>
            <person name="Brambilla E."/>
            <person name="Klenk H.-P."/>
            <person name="Eisen J.A."/>
        </authorList>
    </citation>
    <scope>NUCLEOTIDE SEQUENCE [LARGE SCALE GENOMIC DNA]</scope>
    <source>
        <strain evidence="3">ATCC 51463 / DSM 15997 / CCUG 23171 / LMG 9086</strain>
    </source>
</reference>